<feature type="compositionally biased region" description="Low complexity" evidence="1">
    <location>
        <begin position="775"/>
        <end position="785"/>
    </location>
</feature>
<feature type="region of interest" description="Disordered" evidence="1">
    <location>
        <begin position="334"/>
        <end position="361"/>
    </location>
</feature>
<feature type="compositionally biased region" description="Low complexity" evidence="1">
    <location>
        <begin position="947"/>
        <end position="956"/>
    </location>
</feature>
<feature type="region of interest" description="Disordered" evidence="1">
    <location>
        <begin position="1830"/>
        <end position="1927"/>
    </location>
</feature>
<keyword evidence="3" id="KW-1185">Reference proteome</keyword>
<sequence length="2901" mass="307508">MSGPPAPQQPQPVSFKTVPGRNKTQKWQQAKTYNYDGDEWGGYDPYDEYGDYDEAAPPEAPQPSYAKPQRQNSFDAGDEKRTFSSGYGADGRAVSPAAVSSGSRGRPSGDHGTQAAAAVAAAGSSGRESNDYATSPRGRNFTNPEQVPPPLSMRASPTRSAGGTAFPPRKSSISQASSSPTEERTSASAKNADKPLPFVRPSDIYRRMAEEKDRERQSSESGRPSMDSMQRDVAASSPTRARDIQTSASLARTTSLDPVAEQRERDHAQQVPQYIERSPDRGVSSDMQQEAAYQPLSSLQANTFGASSSVAKQDLSPVLPPVSRFSGFGTDFLHGVTARGSTPDASTTESSPPSSPVHQHVQSTLARVFNAPLENADPSHVLPTMSTFQANPTATRALYGQDPAADVLAERQYGTPMEATRAPQGRDPAAEILAERQHAAPTQATRAPEGYDPAAEILAERQHGTPMQATRAAEGYDPAGDILAERQHAIPIHAVGRQDRAPDLQHQPSSGFRSVVHTAFERPDDNSIPPTPVSRDGSQSLGSDSGVSRSDTNSTSGISPIMSRVPSAATAQHRQQERDAQVPPIAEEPGSARTPTQSRPPSGNYLAGSPPQHQIPRKASPGHSRNVSSESGSTAGFQRGYRRSLDPPSHDNSPARTPGLEDGSGRRVSTPMAAETFESAEAPDVEDQAAEMPRANLEPADTPASEIGELAALAPQSDYSALPTTGRGRSGTGYSVREADLAHEVNLSPASPSYSPPVADDQRAMQQLFLRTHNSTTPSSPGSPGFNRPVSPGLAAQGLGIARASTPNGSATGRDSPAKGRVREIAEKYTSLDDASRRNSAASFGSGKSSWSNFRGGSDENLALRRKGTGTSLLAGERMDGARDEGEYEEDGEEHEGMFPQYEQSRDRSNERSLSVPVAGSGEGLRPGAQSQASFRPHLPGEWVSYAPTPAGEEPPAAISSFEEREPQMQTRGVEPQEVSSPTMTPRASHIVAEHDEPVDLTPTTKKHRLPSGDFTPDPKQSTSTLTQHVKDAGAALGASLMAMGGLQSHARDFASAEPAKPVDQPEMAAKVPYGNVSSYLRPGLRPREESGATDVTEMSAPVSVASEAPPTPPAKNTPGGPSHHLAVAGGDGGGSDELEAGPGGRPISSYFSGVVAPLRMGHSREASAEPAGQREMGRPRVLPSLSTDTGAGDLESDRLRKEIVRSLGANPLQRESIMEDEERTPEALDALGSERGVEGAGRQALDKPMAPRMLDQRFSWENRPQQAGVLTPPRIREPDSPEVKPEAPYERPRSKGLHIVNPGVGEEAETPADDETPAEALPLPPAVLEPSGVEKGLAGNLSASAPGFVSPMTHSQENLALPSLAERFAAAGGEEGEMREMGPSPISDRHDEDESGGDSEPRLPLHYQSDAAEGRSGTPPQPSENRVESQPTSPAGAKRQSAGQSTGQRFTPMRQIMAIKSSPERIQSYNDTRQQFADTDTGLSNWLSGMLVQRPDLANLSTPGMYRAPAALGPSGTFSGRHKHSPSIVTKFYGGDRKASVSGAGAASAGGGDAAGDAGMPPRTPGRDRVGGEGIDMDKVQQRGKELMKGASVLGGKAQAGAKGLFAKGKSRWGVRHSGGDGKSTNRSKSRPSSLVLTNPDLIGDADDDNDFLPATAGAASIGAAGGRTSGPLTSARTEAWNEPDAALPRTPDPDQERSGTPARLGVLPSPGVETSSYWGQSPWPGPSRDGTVMEEVGEGFEDVEQPYERLQSTGGSSYAQGGVKSAALESLGDTGKGTADGAEKPEQYLAAGTSAIDANRDAEAGATDGLRHPERLQATAMTSYAHDPSASAGMVARQELESVAAADEAEMPHQQQLTASYDQVEQNPGASPSAEPLTPRPQQQRKVSALASLPSQQRNVSRASSMVSSRPTTSTLPKVSAFPTQLMDGNKDDALYATTPTVASPRSLALGRVPDDDDEMYDSTPVVTRAPAPWHTSPGAPDVLKATVVGKPGAVSGAEDEQQPARSTNAGDWDERSEVSAEEHLQHPAEDKGPEDYGSMTSRHSSVSSLGSPDTVVGNRASMIRMRPSESHVPDVAGEQPAMTAQAVPAGPTGPSLPSAGLGAPASESSERQMTPSAAQQAMRSSERSFPAHAESPDQGRFMNRSYYGRIAPAERAMSYMPLGGGLSGAPNQEEAISTGEEPPAELVDISRFGGPPAGTAPFQQHPLYRKSGIAAPPSVYENLRSSRSGTATPTMMHSRQVSGISALSSDVGDRASKRVSGFFRGPDSAPDDTTTGAPPPNAMTPRYGLAGLDMTDAEATSAAPLRQNDDKQKKRRSGMWDAFKRSPSISRTNFSRESSIGRLDSRTDLVTNPAMVAASRARENTTKPKTLQKPQRAVSAATPPTDLKKKPRFSRLGSLFGRSNTQGHNAEKPNKLVKTQPPGREQSQRQAPVPSGSVRGYDAYEAMRRQQPTDVPRGDTDGRYADTTTNSPYQQVPPGRMNSPGGALPRPPSQGWYGPGENQSPDEQMQPAQETDSFQQSQRSPQFRRLHSQGFQRGLEEAGIPEAFRPTEASYGKASAPIGPPPEHQSPIVYEQPAPSRMPTLPTRQPYWNRQLSGSSQMSSTVPPQQRPVTSGSAGYQPSPPVQDQSEPQRALRSREGWLPSMPTVQPNMAPPRYPPGGEQNVEMVEEGTPHSPARAYADQQTPWSIGMPSGGGGSQGSSRVPSWTMPAGGPPPPHGDVYAISQSYQGSMSPPPGAVRHSPYGLPMSPQSPDAQQPYVYPPPQAPASMMFQGPLYAGSQARDMTNPKSGSYPSPPHTPQSPTQHYQSPYGQPAQSSYGPPTYPQQRPPPQKQRYYAQQPPQPPQPTSRLSSAGRPLTYQRTPSGFTGRRDDAAVSEQELMMRGASYPGQEWSPAI</sequence>
<dbReference type="EMBL" id="JAVFHQ010000080">
    <property type="protein sequence ID" value="KAK4539870.1"/>
    <property type="molecule type" value="Genomic_DNA"/>
</dbReference>
<feature type="compositionally biased region" description="Acidic residues" evidence="1">
    <location>
        <begin position="1307"/>
        <end position="1318"/>
    </location>
</feature>
<feature type="region of interest" description="Disordered" evidence="1">
    <location>
        <begin position="1"/>
        <end position="294"/>
    </location>
</feature>
<feature type="region of interest" description="Disordered" evidence="1">
    <location>
        <begin position="2226"/>
        <end position="2901"/>
    </location>
</feature>
<feature type="compositionally biased region" description="Basic and acidic residues" evidence="1">
    <location>
        <begin position="816"/>
        <end position="837"/>
    </location>
</feature>
<feature type="region of interest" description="Disordered" evidence="1">
    <location>
        <begin position="2167"/>
        <end position="2207"/>
    </location>
</feature>
<feature type="region of interest" description="Disordered" evidence="1">
    <location>
        <begin position="1164"/>
        <end position="1455"/>
    </location>
</feature>
<feature type="compositionally biased region" description="Low complexity" evidence="1">
    <location>
        <begin position="748"/>
        <end position="757"/>
    </location>
</feature>
<feature type="compositionally biased region" description="Polar residues" evidence="1">
    <location>
        <begin position="2226"/>
        <end position="2251"/>
    </location>
</feature>
<feature type="compositionally biased region" description="Polar residues" evidence="1">
    <location>
        <begin position="2814"/>
        <end position="2824"/>
    </location>
</feature>
<feature type="region of interest" description="Disordered" evidence="1">
    <location>
        <begin position="1077"/>
        <end position="1147"/>
    </location>
</feature>
<proteinExistence type="predicted"/>
<feature type="compositionally biased region" description="Basic and acidic residues" evidence="1">
    <location>
        <begin position="1566"/>
        <end position="1577"/>
    </location>
</feature>
<feature type="compositionally biased region" description="Polar residues" evidence="1">
    <location>
        <begin position="236"/>
        <end position="256"/>
    </location>
</feature>
<feature type="compositionally biased region" description="Polar residues" evidence="1">
    <location>
        <begin position="2041"/>
        <end position="2054"/>
    </location>
</feature>
<feature type="compositionally biased region" description="Acidic residues" evidence="1">
    <location>
        <begin position="36"/>
        <end position="56"/>
    </location>
</feature>
<feature type="region of interest" description="Disordered" evidence="1">
    <location>
        <begin position="490"/>
        <end position="956"/>
    </location>
</feature>
<feature type="compositionally biased region" description="Basic and acidic residues" evidence="1">
    <location>
        <begin position="203"/>
        <end position="218"/>
    </location>
</feature>
<feature type="compositionally biased region" description="Polar residues" evidence="1">
    <location>
        <begin position="1895"/>
        <end position="1919"/>
    </location>
</feature>
<comment type="caution">
    <text evidence="2">The sequence shown here is derived from an EMBL/GenBank/DDBJ whole genome shotgun (WGS) entry which is preliminary data.</text>
</comment>
<feature type="compositionally biased region" description="Polar residues" evidence="1">
    <location>
        <begin position="2589"/>
        <end position="2635"/>
    </location>
</feature>
<feature type="compositionally biased region" description="Basic and acidic residues" evidence="1">
    <location>
        <begin position="1196"/>
        <end position="1205"/>
    </location>
</feature>
<feature type="compositionally biased region" description="Basic and acidic residues" evidence="1">
    <location>
        <begin position="1275"/>
        <end position="1294"/>
    </location>
</feature>
<feature type="compositionally biased region" description="Pro residues" evidence="1">
    <location>
        <begin position="1"/>
        <end position="10"/>
    </location>
</feature>
<feature type="region of interest" description="Disordered" evidence="1">
    <location>
        <begin position="1610"/>
        <end position="1734"/>
    </location>
</feature>
<dbReference type="Proteomes" id="UP001324427">
    <property type="component" value="Unassembled WGS sequence"/>
</dbReference>
<feature type="compositionally biased region" description="Polar residues" evidence="1">
    <location>
        <begin position="2330"/>
        <end position="2341"/>
    </location>
</feature>
<feature type="compositionally biased region" description="Low complexity" evidence="1">
    <location>
        <begin position="341"/>
        <end position="361"/>
    </location>
</feature>
<feature type="compositionally biased region" description="Polar residues" evidence="1">
    <location>
        <begin position="1624"/>
        <end position="1638"/>
    </location>
</feature>
<feature type="region of interest" description="Disordered" evidence="1">
    <location>
        <begin position="964"/>
        <end position="983"/>
    </location>
</feature>
<evidence type="ECO:0000256" key="1">
    <source>
        <dbReference type="SAM" id="MobiDB-lite"/>
    </source>
</evidence>
<feature type="compositionally biased region" description="Polar residues" evidence="1">
    <location>
        <begin position="536"/>
        <end position="558"/>
    </location>
</feature>
<feature type="region of interest" description="Disordered" evidence="1">
    <location>
        <begin position="1001"/>
        <end position="1025"/>
    </location>
</feature>
<feature type="compositionally biased region" description="Polar residues" evidence="1">
    <location>
        <begin position="1855"/>
        <end position="1872"/>
    </location>
</feature>
<feature type="compositionally biased region" description="Polar residues" evidence="1">
    <location>
        <begin position="838"/>
        <end position="855"/>
    </location>
</feature>
<reference evidence="2 3" key="1">
    <citation type="submission" date="2021-11" db="EMBL/GenBank/DDBJ databases">
        <title>Black yeast isolated from Biological Soil Crust.</title>
        <authorList>
            <person name="Kurbessoian T."/>
        </authorList>
    </citation>
    <scope>NUCLEOTIDE SEQUENCE [LARGE SCALE GENOMIC DNA]</scope>
    <source>
        <strain evidence="2 3">CCFEE 5522</strain>
    </source>
</reference>
<feature type="region of interest" description="Disordered" evidence="1">
    <location>
        <begin position="1949"/>
        <end position="2144"/>
    </location>
</feature>
<protein>
    <submittedName>
        <fullName evidence="2">Uncharacterized protein</fullName>
    </submittedName>
</protein>
<name>A0AAV9J5B6_9PEZI</name>
<feature type="region of interest" description="Disordered" evidence="1">
    <location>
        <begin position="1541"/>
        <end position="1577"/>
    </location>
</feature>
<feature type="compositionally biased region" description="Basic and acidic residues" evidence="1">
    <location>
        <begin position="2015"/>
        <end position="2037"/>
    </location>
</feature>
<feature type="compositionally biased region" description="Polar residues" evidence="1">
    <location>
        <begin position="2504"/>
        <end position="2519"/>
    </location>
</feature>
<accession>A0AAV9J5B6</accession>
<feature type="compositionally biased region" description="Polar residues" evidence="1">
    <location>
        <begin position="2114"/>
        <end position="2126"/>
    </location>
</feature>
<feature type="compositionally biased region" description="Polar residues" evidence="1">
    <location>
        <begin position="623"/>
        <end position="636"/>
    </location>
</feature>
<gene>
    <name evidence="2" type="ORF">LTR36_010264</name>
</gene>
<feature type="compositionally biased region" description="Low complexity" evidence="1">
    <location>
        <begin position="2269"/>
        <end position="2279"/>
    </location>
</feature>
<organism evidence="2 3">
    <name type="scientific">Oleoguttula mirabilis</name>
    <dbReference type="NCBI Taxonomy" id="1507867"/>
    <lineage>
        <taxon>Eukaryota</taxon>
        <taxon>Fungi</taxon>
        <taxon>Dikarya</taxon>
        <taxon>Ascomycota</taxon>
        <taxon>Pezizomycotina</taxon>
        <taxon>Dothideomycetes</taxon>
        <taxon>Dothideomycetidae</taxon>
        <taxon>Mycosphaerellales</taxon>
        <taxon>Teratosphaeriaceae</taxon>
        <taxon>Oleoguttula</taxon>
    </lineage>
</organism>
<feature type="compositionally biased region" description="Polar residues" evidence="1">
    <location>
        <begin position="171"/>
        <end position="180"/>
    </location>
</feature>
<evidence type="ECO:0000313" key="3">
    <source>
        <dbReference type="Proteomes" id="UP001324427"/>
    </source>
</evidence>
<feature type="compositionally biased region" description="Pro residues" evidence="1">
    <location>
        <begin position="2826"/>
        <end position="2836"/>
    </location>
</feature>
<evidence type="ECO:0000313" key="2">
    <source>
        <dbReference type="EMBL" id="KAK4539870.1"/>
    </source>
</evidence>